<dbReference type="PANTHER" id="PTHR19855:SF11">
    <property type="entry name" value="RIBOSOME BIOGENESIS PROTEIN WDR12"/>
    <property type="match status" value="1"/>
</dbReference>
<dbReference type="PROSITE" id="PS50082">
    <property type="entry name" value="WD_REPEATS_2"/>
    <property type="match status" value="3"/>
</dbReference>
<feature type="domain" description="NLE" evidence="7">
    <location>
        <begin position="8"/>
        <end position="66"/>
    </location>
</feature>
<evidence type="ECO:0000256" key="1">
    <source>
        <dbReference type="ARBA" id="ARBA00004604"/>
    </source>
</evidence>
<dbReference type="Gene3D" id="2.130.10.10">
    <property type="entry name" value="YVTN repeat-like/Quinoprotein amine dehydrogenase"/>
    <property type="match status" value="1"/>
</dbReference>
<evidence type="ECO:0000256" key="5">
    <source>
        <dbReference type="PROSITE-ProRule" id="PRU00221"/>
    </source>
</evidence>
<dbReference type="GO" id="GO:0005730">
    <property type="term" value="C:nucleolus"/>
    <property type="evidence" value="ECO:0007669"/>
    <property type="project" value="UniProtKB-SubCell"/>
</dbReference>
<dbReference type="InterPro" id="IPR036322">
    <property type="entry name" value="WD40_repeat_dom_sf"/>
</dbReference>
<feature type="region of interest" description="Disordered" evidence="6">
    <location>
        <begin position="220"/>
        <end position="256"/>
    </location>
</feature>
<keyword evidence="4" id="KW-0539">Nucleus</keyword>
<evidence type="ECO:0000256" key="4">
    <source>
        <dbReference type="ARBA" id="ARBA00023242"/>
    </source>
</evidence>
<dbReference type="InterPro" id="IPR015943">
    <property type="entry name" value="WD40/YVTN_repeat-like_dom_sf"/>
</dbReference>
<dbReference type="SUPFAM" id="SSF50978">
    <property type="entry name" value="WD40 repeat-like"/>
    <property type="match status" value="1"/>
</dbReference>
<dbReference type="InterPro" id="IPR001680">
    <property type="entry name" value="WD40_rpt"/>
</dbReference>
<evidence type="ECO:0000256" key="2">
    <source>
        <dbReference type="ARBA" id="ARBA00022574"/>
    </source>
</evidence>
<accession>A0A5C3KS63</accession>
<keyword evidence="2 5" id="KW-0853">WD repeat</keyword>
<name>A0A5C3KS63_COPMA</name>
<evidence type="ECO:0000256" key="6">
    <source>
        <dbReference type="SAM" id="MobiDB-lite"/>
    </source>
</evidence>
<dbReference type="InterPro" id="IPR020472">
    <property type="entry name" value="WD40_PAC1"/>
</dbReference>
<evidence type="ECO:0000313" key="9">
    <source>
        <dbReference type="Proteomes" id="UP000307440"/>
    </source>
</evidence>
<reference evidence="8 9" key="1">
    <citation type="journal article" date="2019" name="Nat. Ecol. Evol.">
        <title>Megaphylogeny resolves global patterns of mushroom evolution.</title>
        <authorList>
            <person name="Varga T."/>
            <person name="Krizsan K."/>
            <person name="Foldi C."/>
            <person name="Dima B."/>
            <person name="Sanchez-Garcia M."/>
            <person name="Sanchez-Ramirez S."/>
            <person name="Szollosi G.J."/>
            <person name="Szarkandi J.G."/>
            <person name="Papp V."/>
            <person name="Albert L."/>
            <person name="Andreopoulos W."/>
            <person name="Angelini C."/>
            <person name="Antonin V."/>
            <person name="Barry K.W."/>
            <person name="Bougher N.L."/>
            <person name="Buchanan P."/>
            <person name="Buyck B."/>
            <person name="Bense V."/>
            <person name="Catcheside P."/>
            <person name="Chovatia M."/>
            <person name="Cooper J."/>
            <person name="Damon W."/>
            <person name="Desjardin D."/>
            <person name="Finy P."/>
            <person name="Geml J."/>
            <person name="Haridas S."/>
            <person name="Hughes K."/>
            <person name="Justo A."/>
            <person name="Karasinski D."/>
            <person name="Kautmanova I."/>
            <person name="Kiss B."/>
            <person name="Kocsube S."/>
            <person name="Kotiranta H."/>
            <person name="LaButti K.M."/>
            <person name="Lechner B.E."/>
            <person name="Liimatainen K."/>
            <person name="Lipzen A."/>
            <person name="Lukacs Z."/>
            <person name="Mihaltcheva S."/>
            <person name="Morgado L.N."/>
            <person name="Niskanen T."/>
            <person name="Noordeloos M.E."/>
            <person name="Ohm R.A."/>
            <person name="Ortiz-Santana B."/>
            <person name="Ovrebo C."/>
            <person name="Racz N."/>
            <person name="Riley R."/>
            <person name="Savchenko A."/>
            <person name="Shiryaev A."/>
            <person name="Soop K."/>
            <person name="Spirin V."/>
            <person name="Szebenyi C."/>
            <person name="Tomsovsky M."/>
            <person name="Tulloss R.E."/>
            <person name="Uehling J."/>
            <person name="Grigoriev I.V."/>
            <person name="Vagvolgyi C."/>
            <person name="Papp T."/>
            <person name="Martin F.M."/>
            <person name="Miettinen O."/>
            <person name="Hibbett D.S."/>
            <person name="Nagy L.G."/>
        </authorList>
    </citation>
    <scope>NUCLEOTIDE SEQUENCE [LARGE SCALE GENOMIC DNA]</scope>
    <source>
        <strain evidence="8 9">CBS 121175</strain>
    </source>
</reference>
<evidence type="ECO:0000313" key="8">
    <source>
        <dbReference type="EMBL" id="TFK18608.1"/>
    </source>
</evidence>
<dbReference type="STRING" id="230819.A0A5C3KS63"/>
<keyword evidence="9" id="KW-1185">Reference proteome</keyword>
<feature type="repeat" description="WD" evidence="5">
    <location>
        <begin position="261"/>
        <end position="301"/>
    </location>
</feature>
<protein>
    <submittedName>
        <fullName evidence="8">Ribosome biogenesis protein YTM1</fullName>
    </submittedName>
</protein>
<gene>
    <name evidence="8" type="ORF">FA15DRAFT_649391</name>
</gene>
<dbReference type="SMART" id="SM00320">
    <property type="entry name" value="WD40"/>
    <property type="match status" value="6"/>
</dbReference>
<feature type="compositionally biased region" description="Basic and acidic residues" evidence="6">
    <location>
        <begin position="233"/>
        <end position="249"/>
    </location>
</feature>
<dbReference type="InterPro" id="IPR019775">
    <property type="entry name" value="WD40_repeat_CS"/>
</dbReference>
<dbReference type="Proteomes" id="UP000307440">
    <property type="component" value="Unassembled WGS sequence"/>
</dbReference>
<evidence type="ECO:0000256" key="3">
    <source>
        <dbReference type="ARBA" id="ARBA00022737"/>
    </source>
</evidence>
<dbReference type="InterPro" id="IPR012972">
    <property type="entry name" value="NLE"/>
</dbReference>
<dbReference type="PRINTS" id="PR00320">
    <property type="entry name" value="GPROTEINBRPT"/>
</dbReference>
<dbReference type="AlphaFoldDB" id="A0A5C3KS63"/>
<dbReference type="OrthoDB" id="10251381at2759"/>
<sequence length="438" mass="47899">MDSTTQSVVFTTQTPYPLPSQKFMIPTTWKRYHLSQLVNKALDLAKPVPFDFLVKGEILRTSISEWCAENGVGEEETLEIEYIESVLPPQRLSEFPHESWVSAVLCELPNHFLTVAYDGYLRAFDMSRNPVLNTLLHTSPITSFCTVPSPSNDNTYTIATASQDLTAQISQISVEASSTSSKPLATLHLHTAPLSSVSSNAKGTQLLTSSWDGLVGLWDTTIPPTDEVPEPTLNERERKRRRKGDDATTKKPKRKAPINVLKSHIGRVSKAAWLNEKEGVSCGFDSTVRTWDVENGLCTRTIAASEKPFLDLVSRENGQSALVVSTDRTMTLYDLRSSQLSAAVASFNHPSTPSCIALPESHTSSSQIVTGSYDGIVRIWDLRSNKAAIATFKAWDGTKKVLAVDWRRGVVGVGGEGGLDLWKVAAESDTGAGSKKSV</sequence>
<dbReference type="PROSITE" id="PS50294">
    <property type="entry name" value="WD_REPEATS_REGION"/>
    <property type="match status" value="1"/>
</dbReference>
<comment type="subcellular location">
    <subcellularLocation>
        <location evidence="1">Nucleus</location>
        <location evidence="1">Nucleolus</location>
    </subcellularLocation>
</comment>
<proteinExistence type="predicted"/>
<dbReference type="Pfam" id="PF00400">
    <property type="entry name" value="WD40"/>
    <property type="match status" value="2"/>
</dbReference>
<organism evidence="8 9">
    <name type="scientific">Coprinopsis marcescibilis</name>
    <name type="common">Agaric fungus</name>
    <name type="synonym">Psathyrella marcescibilis</name>
    <dbReference type="NCBI Taxonomy" id="230819"/>
    <lineage>
        <taxon>Eukaryota</taxon>
        <taxon>Fungi</taxon>
        <taxon>Dikarya</taxon>
        <taxon>Basidiomycota</taxon>
        <taxon>Agaricomycotina</taxon>
        <taxon>Agaricomycetes</taxon>
        <taxon>Agaricomycetidae</taxon>
        <taxon>Agaricales</taxon>
        <taxon>Agaricineae</taxon>
        <taxon>Psathyrellaceae</taxon>
        <taxon>Coprinopsis</taxon>
    </lineage>
</organism>
<keyword evidence="3" id="KW-0677">Repeat</keyword>
<evidence type="ECO:0000259" key="7">
    <source>
        <dbReference type="Pfam" id="PF08154"/>
    </source>
</evidence>
<dbReference type="PANTHER" id="PTHR19855">
    <property type="entry name" value="WD40 REPEAT PROTEIN 12, 37"/>
    <property type="match status" value="1"/>
</dbReference>
<feature type="repeat" description="WD" evidence="5">
    <location>
        <begin position="187"/>
        <end position="219"/>
    </location>
</feature>
<dbReference type="Pfam" id="PF08154">
    <property type="entry name" value="NLE"/>
    <property type="match status" value="1"/>
</dbReference>
<dbReference type="PROSITE" id="PS00678">
    <property type="entry name" value="WD_REPEATS_1"/>
    <property type="match status" value="1"/>
</dbReference>
<feature type="repeat" description="WD" evidence="5">
    <location>
        <begin position="368"/>
        <end position="390"/>
    </location>
</feature>
<dbReference type="EMBL" id="ML210389">
    <property type="protein sequence ID" value="TFK18608.1"/>
    <property type="molecule type" value="Genomic_DNA"/>
</dbReference>